<accession>A0A158RBQ2</accession>
<dbReference type="InterPro" id="IPR016024">
    <property type="entry name" value="ARM-type_fold"/>
</dbReference>
<protein>
    <submittedName>
        <fullName evidence="6">Non-specific serine/threonine protein kinase</fullName>
    </submittedName>
</protein>
<dbReference type="PANTHER" id="PTHR11139">
    <property type="entry name" value="ATAXIA TELANGIECTASIA MUTATED ATM -RELATED"/>
    <property type="match status" value="1"/>
</dbReference>
<evidence type="ECO:0000313" key="4">
    <source>
        <dbReference type="EMBL" id="VDN02445.1"/>
    </source>
</evidence>
<name>A0A158RBQ2_THECL</name>
<sequence>MVILNEKKNFNKDQRIGICKQLKETIVLAGDVSNIGCDWKKLIEDLLCCIKNIQHEVKSSVSECLGALGSIMSSQYSEFLRITLAEAKLIPDKFEDDKALILKSIFLSLTLIGSYSWQSHIKVQDIETLMTSIKNWLEINESPVVLISILDICLAVSKYFPAVFKLSFDDIVDFTVGWYTEPEQPNSVPDKCHEVLIELRPYWNSAIPAAVTLMKQFIDDASAYIEDIKISTSNPENTMAKIASILQALTTMFKVLSALEINPLVTDFVEKIFKLISQQVSYLDNVNVVKIGTAFEYVAEILRVALKIIPRSDLSIESFKTLRTMLTHSSVNEKSMLKILNHTAKIMENVTPEVIVEIMDYIVGDGDFLNLIVARSQEVIQAYSNVLGKLLTPKKLSTLQVVYSRIREHVLNLLNILKKIDTEECFTKTTVIENKLIVYFNALYSLGIIKNSLIAVSIMMGLSPSLFTFLITETPITEKWFIVNHPGCHYALLYIVKAHSEKHENFVANSSLLINQKSLALVSEPATAKHTSAILDVVTKLLNLDDFLWAETRVLLIDWIHSIFSLSSDVVQHIICKKEAIEMRMALLDSFVRHSLPKKIVLENKTAAGHRVRHFTLLRRLGVFNLIRNEIPETRAKFVRRIFEQCHLGSSDKIIGIWQTTPPALFINNGLTECAQDLMEFGQQSIPESSFTSGHFLVIADFLLNSSIPTFCSNNVDDGYWLTDTASIVYTSAMGDPNANTDCISKWRWIINQLAQFCIENRLRTPLGKPMDTFLAFENEIRRLASGALSRRNVITARSTKKEVSSKIVAFGNEKKGADDEDDIDGEVVRETRHLTNFEQWWRVRALLDTIEMLDKLIIYACYGSVFQLCSISQISQQFIVTNKDSCLHWLSRSYLPMMAVAYTNSYFAHVIRLGGCALKDIEKQISEKKETIHGKISGEIDSVGNTCVTWMVKAFIELSRPQAIMGLYAWIKKTYGKQCSWIKCAAKIASGQIESALDGLKKCLRDKTLSESEKRTVRQLFTSPKFKMFFRMKSLMTFENQSNSESAISVPWDIQNSLFELELKLMDIVHDRVNRDTKFEVTDLTRQLGEAAKMLMVADTNLIVHTRASALHMLTTAVKDSGKPSHKQQIVANMIDPSFLFELKGRSVVQHLGISQQLSTWLQSMQNKESNGPFSLGLIVDETEYYLGMAKLARKTKNYRLSEKCIKLHYNKRLPTLDNYQIINFRGIQGNWINGPTDKETSMFFSDNIQIPVQERLFSFENLTSTYGLSKMMWAKSETVENESCRTLIKGKAFSLLLNAVADEVDRLLYKNNLMFNGTPTVAPDALISVLSQINSLNSDELSPALKGLSHIANKQQKLINNEMPSKAIIQLARWLQMQPSVLSVIMNNSMRIASHIFGIEQSQLPLSAPSRIIDSFSGAFLRASCKLSPQLAKGHLELGNWAFEGASNTDNELKPSFVNEECDAIRWQIQNACPSLKYSVIESLLDIMQKCDNLLSISSDCKAIVGTAVDEQTCEMLFGPKGIVQEICKGVYGRHIAYCTCAIRSYFNYIAVNGKERKKGKIGVVIATLRIVQILVKHYDALSNLIHNEMLHTNELQWKDILPQLFARLSHPVHAVRDTLCTVLERIAASAPHALCYQAIVGATQPIVMHKQYTRNEGERNDFINIIDEDKEKLADEERCLMFECCQRIVAQMQKMFPDLVKNVTDFVKELQRIDMLHEERWIFVLTNLDIEINRRISQIEAEIRKTSANEYLTDCQKQDIIREKAILFTSLIYRIVEDLYDKTCKSIPLTTNEKQFQDMYVKIISDAMETSQSNRSVPREAWAPFKQLLTHLSKKSMNRSLTCLQMADISPRLTNFNKTYVPLPGQEHKNFDDVVMLELISKQTVILPTKTRPRKFGFRGSDGKNYPFLFKGQEDLHLDECIMQLLRICNLMLSAKETDWPAYTAEIYSVTPLGSRSGLIEWVEGATPIFQVFRKWQYRNASNNSNQKNCEIGRPSGLFFKKLRAAFQANDIPKDFISNRIKWPHSILQDVIRDLIKETPQDLLSRFPVLFHQKLCILRELWLRSGSSDTWFRVTERFARSTAVMSMLGSILGIGDRHLDNVLGRHLRVPEMVPFRLTGNMERALGPTEIEGTFRLSCANVLEKLRAGKEILLTVLDAFVSDPLIDWTTVEDDLGSRAVIAVPVIVAVYGTANLPSDISYSLARSLFVHRMTESCAKWLNNKNHMKFSIMSMIDVLENHTKKTQESAGYRLIHHERNVKRLELEKVSAEQSLKNSLTTNMAFKNYWEQYKESFSNPLVNALKMLDDQCNHALCISLFRSILDKISSIYGNLLLLSKMNEETESPLLCDRSTKMDQCKGQQEQSLQGKHVFKKVKLKLEGLDVTDIGKYEIGINDANKQKPLTPSEQDYFLLFQVDMLIQQATDISNLALMYEGWTAWV</sequence>
<dbReference type="Gene3D" id="3.30.1010.10">
    <property type="entry name" value="Phosphatidylinositol 3-kinase Catalytic Subunit, Chain A, domain 4"/>
    <property type="match status" value="1"/>
</dbReference>
<dbReference type="PROSITE" id="PS50290">
    <property type="entry name" value="PI3_4_KINASE_3"/>
    <property type="match status" value="1"/>
</dbReference>
<dbReference type="InterPro" id="IPR031559">
    <property type="entry name" value="SMG1"/>
</dbReference>
<dbReference type="GO" id="GO:0031931">
    <property type="term" value="C:TORC1 complex"/>
    <property type="evidence" value="ECO:0007669"/>
    <property type="project" value="TreeGrafter"/>
</dbReference>
<dbReference type="OrthoDB" id="10065496at2759"/>
<reference evidence="6" key="1">
    <citation type="submission" date="2016-04" db="UniProtKB">
        <authorList>
            <consortium name="WormBaseParasite"/>
        </authorList>
    </citation>
    <scope>IDENTIFICATION</scope>
</reference>
<dbReference type="InterPro" id="IPR003152">
    <property type="entry name" value="FATC_dom"/>
</dbReference>
<dbReference type="Proteomes" id="UP000276776">
    <property type="component" value="Unassembled WGS sequence"/>
</dbReference>
<dbReference type="Pfam" id="PF00454">
    <property type="entry name" value="PI3_PI4_kinase"/>
    <property type="match status" value="2"/>
</dbReference>
<dbReference type="InterPro" id="IPR036940">
    <property type="entry name" value="PI3/4_kinase_cat_sf"/>
</dbReference>
<dbReference type="SMART" id="SM01343">
    <property type="entry name" value="FATC"/>
    <property type="match status" value="1"/>
</dbReference>
<dbReference type="GO" id="GO:0005634">
    <property type="term" value="C:nucleus"/>
    <property type="evidence" value="ECO:0007669"/>
    <property type="project" value="TreeGrafter"/>
</dbReference>
<keyword evidence="1" id="KW-0866">Nonsense-mediated mRNA decay</keyword>
<dbReference type="Pfam" id="PF02260">
    <property type="entry name" value="FATC"/>
    <property type="match status" value="1"/>
</dbReference>
<dbReference type="SUPFAM" id="SSF56112">
    <property type="entry name" value="Protein kinase-like (PK-like)"/>
    <property type="match status" value="1"/>
</dbReference>
<dbReference type="WBParaSite" id="TCLT_0000524101-mRNA-1">
    <property type="protein sequence ID" value="TCLT_0000524101-mRNA-1"/>
    <property type="gene ID" value="TCLT_0000524101"/>
</dbReference>
<feature type="domain" description="FATC" evidence="3">
    <location>
        <begin position="2402"/>
        <end position="2441"/>
    </location>
</feature>
<dbReference type="InterPro" id="IPR050517">
    <property type="entry name" value="DDR_Repair_Kinase"/>
</dbReference>
<evidence type="ECO:0000313" key="6">
    <source>
        <dbReference type="WBParaSite" id="TCLT_0000524101-mRNA-1"/>
    </source>
</evidence>
<reference evidence="4 5" key="2">
    <citation type="submission" date="2018-11" db="EMBL/GenBank/DDBJ databases">
        <authorList>
            <consortium name="Pathogen Informatics"/>
        </authorList>
    </citation>
    <scope>NUCLEOTIDE SEQUENCE [LARGE SCALE GENOMIC DNA]</scope>
</reference>
<gene>
    <name evidence="4" type="ORF">TCLT_LOCUS5230</name>
</gene>
<evidence type="ECO:0000259" key="3">
    <source>
        <dbReference type="PROSITE" id="PS51190"/>
    </source>
</evidence>
<dbReference type="InterPro" id="IPR011009">
    <property type="entry name" value="Kinase-like_dom_sf"/>
</dbReference>
<proteinExistence type="predicted"/>
<dbReference type="STRING" id="103827.A0A158RBQ2"/>
<keyword evidence="5" id="KW-1185">Reference proteome</keyword>
<evidence type="ECO:0000259" key="2">
    <source>
        <dbReference type="PROSITE" id="PS50290"/>
    </source>
</evidence>
<dbReference type="Gene3D" id="1.10.1070.11">
    <property type="entry name" value="Phosphatidylinositol 3-/4-kinase, catalytic domain"/>
    <property type="match status" value="1"/>
</dbReference>
<dbReference type="PANTHER" id="PTHR11139:SF119">
    <property type="entry name" value="SERINE_THREONINE-PROTEIN KINASE SMG1"/>
    <property type="match status" value="1"/>
</dbReference>
<dbReference type="EMBL" id="UYYF01004327">
    <property type="protein sequence ID" value="VDN02445.1"/>
    <property type="molecule type" value="Genomic_DNA"/>
</dbReference>
<dbReference type="GO" id="GO:0031929">
    <property type="term" value="P:TOR signaling"/>
    <property type="evidence" value="ECO:0007669"/>
    <property type="project" value="TreeGrafter"/>
</dbReference>
<dbReference type="InterPro" id="IPR000403">
    <property type="entry name" value="PI3/4_kinase_cat_dom"/>
</dbReference>
<dbReference type="GO" id="GO:0005737">
    <property type="term" value="C:cytoplasm"/>
    <property type="evidence" value="ECO:0007669"/>
    <property type="project" value="TreeGrafter"/>
</dbReference>
<organism evidence="6">
    <name type="scientific">Thelazia callipaeda</name>
    <name type="common">Oriental eyeworm</name>
    <name type="synonym">Parasitic nematode</name>
    <dbReference type="NCBI Taxonomy" id="103827"/>
    <lineage>
        <taxon>Eukaryota</taxon>
        <taxon>Metazoa</taxon>
        <taxon>Ecdysozoa</taxon>
        <taxon>Nematoda</taxon>
        <taxon>Chromadorea</taxon>
        <taxon>Rhabditida</taxon>
        <taxon>Spirurina</taxon>
        <taxon>Spiruromorpha</taxon>
        <taxon>Thelazioidea</taxon>
        <taxon>Thelaziidae</taxon>
        <taxon>Thelazia</taxon>
    </lineage>
</organism>
<dbReference type="PROSITE" id="PS51190">
    <property type="entry name" value="FATC"/>
    <property type="match status" value="1"/>
</dbReference>
<feature type="domain" description="PI3K/PI4K catalytic" evidence="2">
    <location>
        <begin position="1883"/>
        <end position="2222"/>
    </location>
</feature>
<dbReference type="GO" id="GO:0031932">
    <property type="term" value="C:TORC2 complex"/>
    <property type="evidence" value="ECO:0007669"/>
    <property type="project" value="TreeGrafter"/>
</dbReference>
<evidence type="ECO:0000256" key="1">
    <source>
        <dbReference type="ARBA" id="ARBA00023161"/>
    </source>
</evidence>
<dbReference type="OMA" id="AFECHFT"/>
<dbReference type="GO" id="GO:0004674">
    <property type="term" value="F:protein serine/threonine kinase activity"/>
    <property type="evidence" value="ECO:0007669"/>
    <property type="project" value="InterPro"/>
</dbReference>
<dbReference type="GO" id="GO:0016242">
    <property type="term" value="P:negative regulation of macroautophagy"/>
    <property type="evidence" value="ECO:0007669"/>
    <property type="project" value="TreeGrafter"/>
</dbReference>
<dbReference type="Pfam" id="PF15785">
    <property type="entry name" value="SMG1"/>
    <property type="match status" value="2"/>
</dbReference>
<dbReference type="GO" id="GO:0000184">
    <property type="term" value="P:nuclear-transcribed mRNA catabolic process, nonsense-mediated decay"/>
    <property type="evidence" value="ECO:0007669"/>
    <property type="project" value="UniProtKB-KW"/>
</dbReference>
<dbReference type="SUPFAM" id="SSF48371">
    <property type="entry name" value="ARM repeat"/>
    <property type="match status" value="1"/>
</dbReference>
<evidence type="ECO:0000313" key="5">
    <source>
        <dbReference type="Proteomes" id="UP000276776"/>
    </source>
</evidence>
<dbReference type="SMART" id="SM00146">
    <property type="entry name" value="PI3Kc"/>
    <property type="match status" value="1"/>
</dbReference>